<sequence length="225" mass="24918" precursor="true">MNVSHTGRCLIAALVLLALPFHGVYADDFDSWNESGFQSHPVRNKPGFHAVERLGITVGGDVISKVTRADGTFREISAGGLYQAGLGALYRWDAIPFSAELTINYHVNSDYNGNDNASFRRNPLEALVYFNGMDRFRIGAGMRYVYAARAISVLNGVTERIAFANARGSIVEIGYEVTPYGWINLRYVKEHYTIAAYSTTATISVPPNTAPYDGSHYGFFISYEY</sequence>
<feature type="chain" id="PRO_5003070118" description="Outer membrane protein beta-barrel domain-containing protein" evidence="1">
    <location>
        <begin position="27"/>
        <end position="225"/>
    </location>
</feature>
<organism evidence="2 3">
    <name type="scientific">Sideroxydans lithotrophicus (strain ES-1)</name>
    <dbReference type="NCBI Taxonomy" id="580332"/>
    <lineage>
        <taxon>Bacteria</taxon>
        <taxon>Pseudomonadati</taxon>
        <taxon>Pseudomonadota</taxon>
        <taxon>Betaproteobacteria</taxon>
        <taxon>Nitrosomonadales</taxon>
        <taxon>Gallionellaceae</taxon>
        <taxon>Sideroxydans</taxon>
    </lineage>
</organism>
<accession>D5CTT1</accession>
<evidence type="ECO:0000313" key="2">
    <source>
        <dbReference type="EMBL" id="ADE12243.1"/>
    </source>
</evidence>
<dbReference type="STRING" id="580332.Slit_2015"/>
<dbReference type="HOGENOM" id="CLU_1229200_0_0_4"/>
<dbReference type="Proteomes" id="UP000001625">
    <property type="component" value="Chromosome"/>
</dbReference>
<evidence type="ECO:0008006" key="4">
    <source>
        <dbReference type="Google" id="ProtNLM"/>
    </source>
</evidence>
<dbReference type="eggNOG" id="ENOG50337FY">
    <property type="taxonomic scope" value="Bacteria"/>
</dbReference>
<reference evidence="2 3" key="1">
    <citation type="submission" date="2010-03" db="EMBL/GenBank/DDBJ databases">
        <title>Complete sequence of Sideroxydans lithotrophicus ES-1.</title>
        <authorList>
            <consortium name="US DOE Joint Genome Institute"/>
            <person name="Lucas S."/>
            <person name="Copeland A."/>
            <person name="Lapidus A."/>
            <person name="Cheng J.-F."/>
            <person name="Bruce D."/>
            <person name="Goodwin L."/>
            <person name="Pitluck S."/>
            <person name="Munk A.C."/>
            <person name="Detter J.C."/>
            <person name="Han C."/>
            <person name="Tapia R."/>
            <person name="Larimer F."/>
            <person name="Land M."/>
            <person name="Hauser L."/>
            <person name="Kyrpides N."/>
            <person name="Ivanova N."/>
            <person name="Emerson D."/>
            <person name="Woyke T."/>
        </authorList>
    </citation>
    <scope>NUCLEOTIDE SEQUENCE [LARGE SCALE GENOMIC DNA]</scope>
    <source>
        <strain evidence="2 3">ES-1</strain>
    </source>
</reference>
<dbReference type="AlphaFoldDB" id="D5CTT1"/>
<keyword evidence="1" id="KW-0732">Signal</keyword>
<evidence type="ECO:0000256" key="1">
    <source>
        <dbReference type="SAM" id="SignalP"/>
    </source>
</evidence>
<dbReference type="RefSeq" id="WP_013030141.1">
    <property type="nucleotide sequence ID" value="NC_013959.1"/>
</dbReference>
<proteinExistence type="predicted"/>
<dbReference type="OrthoDB" id="5874203at2"/>
<dbReference type="EMBL" id="CP001965">
    <property type="protein sequence ID" value="ADE12243.1"/>
    <property type="molecule type" value="Genomic_DNA"/>
</dbReference>
<dbReference type="KEGG" id="slt:Slit_2015"/>
<gene>
    <name evidence="2" type="ordered locus">Slit_2015</name>
</gene>
<evidence type="ECO:0000313" key="3">
    <source>
        <dbReference type="Proteomes" id="UP000001625"/>
    </source>
</evidence>
<keyword evidence="3" id="KW-1185">Reference proteome</keyword>
<protein>
    <recommendedName>
        <fullName evidence="4">Outer membrane protein beta-barrel domain-containing protein</fullName>
    </recommendedName>
</protein>
<feature type="signal peptide" evidence="1">
    <location>
        <begin position="1"/>
        <end position="26"/>
    </location>
</feature>
<name>D5CTT1_SIDLE</name>